<comment type="caution">
    <text evidence="8">The sequence shown here is derived from an EMBL/GenBank/DDBJ whole genome shotgun (WGS) entry which is preliminary data.</text>
</comment>
<keyword evidence="9" id="KW-1185">Reference proteome</keyword>
<evidence type="ECO:0000259" key="7">
    <source>
        <dbReference type="Pfam" id="PF01490"/>
    </source>
</evidence>
<organism evidence="8 9">
    <name type="scientific">Trypanosoma rangeli SC58</name>
    <dbReference type="NCBI Taxonomy" id="429131"/>
    <lineage>
        <taxon>Eukaryota</taxon>
        <taxon>Discoba</taxon>
        <taxon>Euglenozoa</taxon>
        <taxon>Kinetoplastea</taxon>
        <taxon>Metakinetoplastina</taxon>
        <taxon>Trypanosomatida</taxon>
        <taxon>Trypanosomatidae</taxon>
        <taxon>Trypanosoma</taxon>
        <taxon>Herpetosoma</taxon>
    </lineage>
</organism>
<evidence type="ECO:0000256" key="2">
    <source>
        <dbReference type="ARBA" id="ARBA00022692"/>
    </source>
</evidence>
<comment type="subcellular location">
    <subcellularLocation>
        <location evidence="1">Membrane</location>
        <topology evidence="1">Multi-pass membrane protein</topology>
    </subcellularLocation>
</comment>
<feature type="transmembrane region" description="Helical" evidence="6">
    <location>
        <begin position="480"/>
        <end position="503"/>
    </location>
</feature>
<feature type="transmembrane region" description="Helical" evidence="6">
    <location>
        <begin position="515"/>
        <end position="543"/>
    </location>
</feature>
<dbReference type="InterPro" id="IPR013057">
    <property type="entry name" value="AA_transpt_TM"/>
</dbReference>
<dbReference type="OrthoDB" id="242977at2759"/>
<keyword evidence="4 6" id="KW-0472">Membrane</keyword>
<dbReference type="EMBL" id="AUPL01007077">
    <property type="protein sequence ID" value="ESL05282.1"/>
    <property type="molecule type" value="Genomic_DNA"/>
</dbReference>
<evidence type="ECO:0000313" key="9">
    <source>
        <dbReference type="Proteomes" id="UP000031737"/>
    </source>
</evidence>
<dbReference type="PANTHER" id="PTHR22950:SF369">
    <property type="entry name" value="ACID TRANSPORTER 1, PUTATIVE-RELATED"/>
    <property type="match status" value="1"/>
</dbReference>
<evidence type="ECO:0000256" key="6">
    <source>
        <dbReference type="SAM" id="Phobius"/>
    </source>
</evidence>
<keyword evidence="3 6" id="KW-1133">Transmembrane helix</keyword>
<feature type="transmembrane region" description="Helical" evidence="6">
    <location>
        <begin position="457"/>
        <end position="474"/>
    </location>
</feature>
<feature type="transmembrane region" description="Helical" evidence="6">
    <location>
        <begin position="211"/>
        <end position="233"/>
    </location>
</feature>
<dbReference type="AlphaFoldDB" id="A0A061IW75"/>
<dbReference type="GO" id="GO:0005737">
    <property type="term" value="C:cytoplasm"/>
    <property type="evidence" value="ECO:0007669"/>
    <property type="project" value="TreeGrafter"/>
</dbReference>
<feature type="compositionally biased region" description="Basic and acidic residues" evidence="5">
    <location>
        <begin position="49"/>
        <end position="61"/>
    </location>
</feature>
<evidence type="ECO:0000256" key="4">
    <source>
        <dbReference type="ARBA" id="ARBA00023136"/>
    </source>
</evidence>
<dbReference type="VEuPathDB" id="TriTrypDB:TRSC58_07077"/>
<dbReference type="GO" id="GO:0015179">
    <property type="term" value="F:L-amino acid transmembrane transporter activity"/>
    <property type="evidence" value="ECO:0007669"/>
    <property type="project" value="TreeGrafter"/>
</dbReference>
<gene>
    <name evidence="8" type="ORF">TRSC58_07077</name>
</gene>
<keyword evidence="2 6" id="KW-0812">Transmembrane</keyword>
<feature type="domain" description="Amino acid transporter transmembrane" evidence="7">
    <location>
        <begin position="138"/>
        <end position="539"/>
    </location>
</feature>
<dbReference type="Pfam" id="PF01490">
    <property type="entry name" value="Aa_trans"/>
    <property type="match status" value="1"/>
</dbReference>
<protein>
    <submittedName>
        <fullName evidence="8">Amino acid transporter</fullName>
    </submittedName>
</protein>
<feature type="transmembrane region" description="Helical" evidence="6">
    <location>
        <begin position="258"/>
        <end position="276"/>
    </location>
</feature>
<dbReference type="Proteomes" id="UP000031737">
    <property type="component" value="Unassembled WGS sequence"/>
</dbReference>
<feature type="compositionally biased region" description="Polar residues" evidence="5">
    <location>
        <begin position="86"/>
        <end position="96"/>
    </location>
</feature>
<dbReference type="PANTHER" id="PTHR22950">
    <property type="entry name" value="AMINO ACID TRANSPORTER"/>
    <property type="match status" value="1"/>
</dbReference>
<evidence type="ECO:0000313" key="8">
    <source>
        <dbReference type="EMBL" id="ESL05282.1"/>
    </source>
</evidence>
<reference evidence="8 9" key="1">
    <citation type="submission" date="2013-07" db="EMBL/GenBank/DDBJ databases">
        <authorList>
            <person name="Stoco P.H."/>
            <person name="Wagner G."/>
            <person name="Gerber A."/>
            <person name="Zaha A."/>
            <person name="Thompson C."/>
            <person name="Bartholomeu D.C."/>
            <person name="Luckemeyer D.D."/>
            <person name="Bahia D."/>
            <person name="Loreto E."/>
            <person name="Prestes E.B."/>
            <person name="Lima F.M."/>
            <person name="Rodrigues-Luiz G."/>
            <person name="Vallejo G.A."/>
            <person name="Filho J.F."/>
            <person name="Monteiro K.M."/>
            <person name="Tyler K.M."/>
            <person name="de Almeida L.G."/>
            <person name="Ortiz M.F."/>
            <person name="Siervo M.A."/>
            <person name="de Moraes M.H."/>
            <person name="Cunha O.L."/>
            <person name="Mendonca-Neto R."/>
            <person name="Silva R."/>
            <person name="Teixeira S.M."/>
            <person name="Murta S.M."/>
            <person name="Sincero T.C."/>
            <person name="Mendes T.A."/>
            <person name="Urmenyi T.P."/>
            <person name="Silva V.G."/>
            <person name="da Rocha W.D."/>
            <person name="Andersson B."/>
            <person name="Romanha A.J."/>
            <person name="Steindel M."/>
            <person name="de Vasconcelos A.T."/>
            <person name="Grisard E.C."/>
        </authorList>
    </citation>
    <scope>NUCLEOTIDE SEQUENCE [LARGE SCALE GENOMIC DNA]</scope>
    <source>
        <strain evidence="8 9">SC58</strain>
    </source>
</reference>
<feature type="transmembrane region" description="Helical" evidence="6">
    <location>
        <begin position="283"/>
        <end position="303"/>
    </location>
</feature>
<feature type="region of interest" description="Disordered" evidence="5">
    <location>
        <begin position="25"/>
        <end position="96"/>
    </location>
</feature>
<accession>A0A061IW75</accession>
<name>A0A061IW75_TRYRA</name>
<dbReference type="GO" id="GO:0016020">
    <property type="term" value="C:membrane"/>
    <property type="evidence" value="ECO:0007669"/>
    <property type="project" value="UniProtKB-SubCell"/>
</dbReference>
<feature type="transmembrane region" description="Helical" evidence="6">
    <location>
        <begin position="370"/>
        <end position="394"/>
    </location>
</feature>
<sequence>MELRWRCVPLASSLCLRTQTRHCLPDDPPPIFPSLSLSTSSRRNCSKLKPLERSNHMRTTDNEETAPTAMHPPPPAAPGTGGTHPDNGTLSLHPSTYNEGSIAKKEEADAPSENQSPAPNCFLAKLKTCVNVVIPPGGILASAFNLASSSIGAGILGLPLAANKSGAVMAIVYLAIITFLTIYSMYSLGVAAQRTQISNFEAMAVVLMGRWFALFVALVRIFHGLSSCIAYVISVGDIFNDVLKHSQSAPDFVKTTTGNRLLTALVWLCAMMPLVIPKHVDSLRYFSTFAVSFIIYFVVVIVVHSCTHGLSENIHNVSMGKDDNSAVVLFNSGNEAIEGLGVFMFAYVCQINAFEVYWDMKNPTLPRFTLAAGIGMTLCFLLYGMTSFFGYMDFGKKVDGSILLMYHPLDEPEVLVAYIGVLSKLCASYALLFMAARNAIYHGLGWELDKLPYWKHCIAVTFLSLLMLIFGLFIPKIQIVLGFAGSITGGSLGFLLPALFVMYSGDWTRKKVGAFHYILTYVMLLAGVIGIVFGTGATIYATIKG</sequence>
<evidence type="ECO:0000256" key="3">
    <source>
        <dbReference type="ARBA" id="ARBA00022989"/>
    </source>
</evidence>
<evidence type="ECO:0000256" key="5">
    <source>
        <dbReference type="SAM" id="MobiDB-lite"/>
    </source>
</evidence>
<feature type="transmembrane region" description="Helical" evidence="6">
    <location>
        <begin position="414"/>
        <end position="436"/>
    </location>
</feature>
<proteinExistence type="predicted"/>
<feature type="transmembrane region" description="Helical" evidence="6">
    <location>
        <begin position="168"/>
        <end position="190"/>
    </location>
</feature>
<evidence type="ECO:0000256" key="1">
    <source>
        <dbReference type="ARBA" id="ARBA00004141"/>
    </source>
</evidence>